<evidence type="ECO:0000256" key="1">
    <source>
        <dbReference type="SAM" id="MobiDB-lite"/>
    </source>
</evidence>
<gene>
    <name evidence="2" type="ORF">QA636_08665</name>
</gene>
<reference evidence="2 3" key="1">
    <citation type="submission" date="2023-04" db="EMBL/GenBank/DDBJ databases">
        <title>Australian commercial rhizobial inoculants.</title>
        <authorList>
            <person name="Kohlmeier M.G."/>
            <person name="O'Hara G.W."/>
            <person name="Colombi E."/>
            <person name="Ramsay J.P."/>
            <person name="Terpolilli J."/>
        </authorList>
    </citation>
    <scope>NUCLEOTIDE SEQUENCE [LARGE SCALE GENOMIC DNA]</scope>
    <source>
        <strain evidence="2 3">CB627</strain>
    </source>
</reference>
<organism evidence="2 3">
    <name type="scientific">Bradyrhizobium brasilense</name>
    <dbReference type="NCBI Taxonomy" id="1419277"/>
    <lineage>
        <taxon>Bacteria</taxon>
        <taxon>Pseudomonadati</taxon>
        <taxon>Pseudomonadota</taxon>
        <taxon>Alphaproteobacteria</taxon>
        <taxon>Hyphomicrobiales</taxon>
        <taxon>Nitrobacteraceae</taxon>
        <taxon>Bradyrhizobium</taxon>
    </lineage>
</organism>
<protein>
    <submittedName>
        <fullName evidence="2">Uncharacterized protein</fullName>
    </submittedName>
</protein>
<dbReference type="Proteomes" id="UP001221546">
    <property type="component" value="Chromosome"/>
</dbReference>
<accession>A0ABY8JJ14</accession>
<evidence type="ECO:0000313" key="2">
    <source>
        <dbReference type="EMBL" id="WFU65575.1"/>
    </source>
</evidence>
<proteinExistence type="predicted"/>
<name>A0ABY8JJ14_9BRAD</name>
<sequence length="100" mass="11159">MLPQIGRISPATSCRHEDQPVTMQSPDIAGFRFSTADFGERDRLPIFREQIGRMIVKLDPEPLSGAFHADQCARAAWARDGILGVQQPKDRTAARAARRQ</sequence>
<dbReference type="RefSeq" id="WP_156436228.1">
    <property type="nucleotide sequence ID" value="NZ_CP121646.1"/>
</dbReference>
<feature type="region of interest" description="Disordered" evidence="1">
    <location>
        <begin position="1"/>
        <end position="21"/>
    </location>
</feature>
<evidence type="ECO:0000313" key="3">
    <source>
        <dbReference type="Proteomes" id="UP001221546"/>
    </source>
</evidence>
<dbReference type="EMBL" id="CP121646">
    <property type="protein sequence ID" value="WFU65575.1"/>
    <property type="molecule type" value="Genomic_DNA"/>
</dbReference>
<keyword evidence="3" id="KW-1185">Reference proteome</keyword>